<accession>S8A4T3</accession>
<keyword evidence="1" id="KW-0732">Signal</keyword>
<keyword evidence="5" id="KW-1185">Reference proteome</keyword>
<evidence type="ECO:0000256" key="1">
    <source>
        <dbReference type="SAM" id="SignalP"/>
    </source>
</evidence>
<feature type="signal peptide" evidence="1">
    <location>
        <begin position="1"/>
        <end position="18"/>
    </location>
</feature>
<name>S8A4T3_DACHA</name>
<dbReference type="OrthoDB" id="5359471at2759"/>
<evidence type="ECO:0000259" key="3">
    <source>
        <dbReference type="Pfam" id="PF23865"/>
    </source>
</evidence>
<feature type="domain" description="DUF7223" evidence="3">
    <location>
        <begin position="282"/>
        <end position="489"/>
    </location>
</feature>
<dbReference type="HOGENOM" id="CLU_465414_0_0_1"/>
<dbReference type="EMBL" id="AQGS01000958">
    <property type="protein sequence ID" value="EPS36131.1"/>
    <property type="molecule type" value="Genomic_DNA"/>
</dbReference>
<evidence type="ECO:0000313" key="5">
    <source>
        <dbReference type="Proteomes" id="UP000015100"/>
    </source>
</evidence>
<reference evidence="4 5" key="1">
    <citation type="journal article" date="2013" name="PLoS Genet.">
        <title>Genomic mechanisms accounting for the adaptation to parasitism in nematode-trapping fungi.</title>
        <authorList>
            <person name="Meerupati T."/>
            <person name="Andersson K.M."/>
            <person name="Friman E."/>
            <person name="Kumar D."/>
            <person name="Tunlid A."/>
            <person name="Ahren D."/>
        </authorList>
    </citation>
    <scope>NUCLEOTIDE SEQUENCE [LARGE SCALE GENOMIC DNA]</scope>
    <source>
        <strain evidence="4 5">CBS 200.50</strain>
    </source>
</reference>
<proteinExistence type="predicted"/>
<dbReference type="InterPro" id="IPR055647">
    <property type="entry name" value="DUF7223"/>
</dbReference>
<protein>
    <submittedName>
        <fullName evidence="4">Uncharacterized protein</fullName>
    </submittedName>
</protein>
<dbReference type="InterPro" id="IPR054293">
    <property type="entry name" value="DUF7029"/>
</dbReference>
<evidence type="ECO:0000259" key="2">
    <source>
        <dbReference type="Pfam" id="PF22974"/>
    </source>
</evidence>
<organism evidence="4 5">
    <name type="scientific">Dactylellina haptotyla (strain CBS 200.50)</name>
    <name type="common">Nematode-trapping fungus</name>
    <name type="synonym">Monacrosporium haptotylum</name>
    <dbReference type="NCBI Taxonomy" id="1284197"/>
    <lineage>
        <taxon>Eukaryota</taxon>
        <taxon>Fungi</taxon>
        <taxon>Dikarya</taxon>
        <taxon>Ascomycota</taxon>
        <taxon>Pezizomycotina</taxon>
        <taxon>Orbiliomycetes</taxon>
        <taxon>Orbiliales</taxon>
        <taxon>Orbiliaceae</taxon>
        <taxon>Dactylellina</taxon>
    </lineage>
</organism>
<feature type="chain" id="PRO_5004560216" evidence="1">
    <location>
        <begin position="19"/>
        <end position="586"/>
    </location>
</feature>
<dbReference type="AlphaFoldDB" id="S8A4T3"/>
<dbReference type="Pfam" id="PF22974">
    <property type="entry name" value="DUF7029"/>
    <property type="match status" value="1"/>
</dbReference>
<feature type="domain" description="DUF7029" evidence="2">
    <location>
        <begin position="81"/>
        <end position="188"/>
    </location>
</feature>
<gene>
    <name evidence="4" type="ORF">H072_10321</name>
</gene>
<reference evidence="5" key="2">
    <citation type="submission" date="2013-04" db="EMBL/GenBank/DDBJ databases">
        <title>Genomic mechanisms accounting for the adaptation to parasitism in nematode-trapping fungi.</title>
        <authorList>
            <person name="Ahren D.G."/>
        </authorList>
    </citation>
    <scope>NUCLEOTIDE SEQUENCE [LARGE SCALE GENOMIC DNA]</scope>
    <source>
        <strain evidence="5">CBS 200.50</strain>
    </source>
</reference>
<sequence>MKLSTILIALPLLTGVLGFDHPVPNKRVVLVPIRARQLYPYLSKRDDDLSVLDPKDTITLNFGGIVSSNHAQRARVKIYKPDSHHSLLALEGFDHLTSTVVCKKDELTLKFKSKAAMEYAVKKWHQTVTGGNSFYMIAHPDHKTCHTGSKNMERTAFDIKSIRDDSKSMTVTLSKVAAPWKKVAANMDISLKNYAGPVKGGNSTKIHKNEPRPYQNRVARIKRELEARADDASFFDDLKQSVVQAFPEAVLIPLSAGNSDPSNKARIIQSENFKQDAEFFTADCVSCYAEGSVNVNTDAQVRDGVRTVTAINVETKVKGRLGIELNIRGFMQYDFNIINTFFKTAVPFSNIPGIANINPTFLPGPGFRIYGTFEGKINFGFDLDVDITQNIKISGSGEDGQKPEEPTANKMDITPFADVTLSGNGTFEPYFRIGVGLGVSVLEETASAGFFVGYRLVAPITAGMKMTSTDVGTCEGSGHTSVYLDTKISFQDGWKLGVKVEGGKFLDVLYDYFNLGYFEAWKTIKELQGFSKCFSLGDAYDGVKKMIEDSIKEEGKTVEPIKPDPKPKFWGPITGVPSYMRLRPRG</sequence>
<comment type="caution">
    <text evidence="4">The sequence shown here is derived from an EMBL/GenBank/DDBJ whole genome shotgun (WGS) entry which is preliminary data.</text>
</comment>
<dbReference type="Pfam" id="PF23865">
    <property type="entry name" value="DUF7223"/>
    <property type="match status" value="1"/>
</dbReference>
<evidence type="ECO:0000313" key="4">
    <source>
        <dbReference type="EMBL" id="EPS36131.1"/>
    </source>
</evidence>
<dbReference type="Proteomes" id="UP000015100">
    <property type="component" value="Unassembled WGS sequence"/>
</dbReference>